<protein>
    <submittedName>
        <fullName evidence="5">Tetratricopeptide repeat protein</fullName>
    </submittedName>
</protein>
<name>A0ABV7H370_9BURK</name>
<sequence length="288" mass="32487">MKRTFLRLFAGIMLVMTTQAYAMDNAQIIRLWNFADPAASEQRFREQLRASTGNDALELQTQIARTYSLRGMFTEAHALLDTLKPALPTASAEVNVRYLLERGRTFRSAKEPGRARPLFEEAVARAREAGLEFLAVDAQHMVALVAPYATEQLSLNRQALQWAEQAKDPTARRWIGPLWNNIGVSYRQAGQLAEALDAFRRAVAGYELRQVPADVRFARWQVAHTLRLLDQHEEALAIQLRLEQEGAAAGEPDPYVFEELVALYTALGQTERAEHYARLQRSAQAPKP</sequence>
<proteinExistence type="predicted"/>
<feature type="signal peptide" evidence="4">
    <location>
        <begin position="1"/>
        <end position="22"/>
    </location>
</feature>
<keyword evidence="4" id="KW-0732">Signal</keyword>
<dbReference type="InterPro" id="IPR019734">
    <property type="entry name" value="TPR_rpt"/>
</dbReference>
<dbReference type="RefSeq" id="WP_377302002.1">
    <property type="nucleotide sequence ID" value="NZ_CP180191.1"/>
</dbReference>
<dbReference type="InterPro" id="IPR013105">
    <property type="entry name" value="TPR_2"/>
</dbReference>
<evidence type="ECO:0000256" key="1">
    <source>
        <dbReference type="ARBA" id="ARBA00022737"/>
    </source>
</evidence>
<dbReference type="Pfam" id="PF07719">
    <property type="entry name" value="TPR_2"/>
    <property type="match status" value="1"/>
</dbReference>
<organism evidence="5 6">
    <name type="scientific">Piscinibacterium candidicorallinum</name>
    <dbReference type="NCBI Taxonomy" id="1793872"/>
    <lineage>
        <taxon>Bacteria</taxon>
        <taxon>Pseudomonadati</taxon>
        <taxon>Pseudomonadota</taxon>
        <taxon>Betaproteobacteria</taxon>
        <taxon>Burkholderiales</taxon>
        <taxon>Piscinibacterium</taxon>
    </lineage>
</organism>
<dbReference type="Proteomes" id="UP001595556">
    <property type="component" value="Unassembled WGS sequence"/>
</dbReference>
<comment type="caution">
    <text evidence="5">The sequence shown here is derived from an EMBL/GenBank/DDBJ whole genome shotgun (WGS) entry which is preliminary data.</text>
</comment>
<dbReference type="EMBL" id="JBHRTI010000003">
    <property type="protein sequence ID" value="MFC3147193.1"/>
    <property type="molecule type" value="Genomic_DNA"/>
</dbReference>
<feature type="chain" id="PRO_5045534048" evidence="4">
    <location>
        <begin position="23"/>
        <end position="288"/>
    </location>
</feature>
<dbReference type="Gene3D" id="1.25.40.10">
    <property type="entry name" value="Tetratricopeptide repeat domain"/>
    <property type="match status" value="1"/>
</dbReference>
<feature type="repeat" description="TPR" evidence="3">
    <location>
        <begin position="176"/>
        <end position="209"/>
    </location>
</feature>
<dbReference type="InterPro" id="IPR011990">
    <property type="entry name" value="TPR-like_helical_dom_sf"/>
</dbReference>
<evidence type="ECO:0000256" key="4">
    <source>
        <dbReference type="SAM" id="SignalP"/>
    </source>
</evidence>
<reference evidence="6" key="1">
    <citation type="journal article" date="2019" name="Int. J. Syst. Evol. Microbiol.">
        <title>The Global Catalogue of Microorganisms (GCM) 10K type strain sequencing project: providing services to taxonomists for standard genome sequencing and annotation.</title>
        <authorList>
            <consortium name="The Broad Institute Genomics Platform"/>
            <consortium name="The Broad Institute Genome Sequencing Center for Infectious Disease"/>
            <person name="Wu L."/>
            <person name="Ma J."/>
        </authorList>
    </citation>
    <scope>NUCLEOTIDE SEQUENCE [LARGE SCALE GENOMIC DNA]</scope>
    <source>
        <strain evidence="6">KCTC 52168</strain>
    </source>
</reference>
<keyword evidence="2 3" id="KW-0802">TPR repeat</keyword>
<keyword evidence="1" id="KW-0677">Repeat</keyword>
<dbReference type="PROSITE" id="PS50005">
    <property type="entry name" value="TPR"/>
    <property type="match status" value="1"/>
</dbReference>
<evidence type="ECO:0000256" key="2">
    <source>
        <dbReference type="ARBA" id="ARBA00022803"/>
    </source>
</evidence>
<dbReference type="SUPFAM" id="SSF48452">
    <property type="entry name" value="TPR-like"/>
    <property type="match status" value="1"/>
</dbReference>
<accession>A0ABV7H370</accession>
<evidence type="ECO:0000313" key="6">
    <source>
        <dbReference type="Proteomes" id="UP001595556"/>
    </source>
</evidence>
<keyword evidence="6" id="KW-1185">Reference proteome</keyword>
<evidence type="ECO:0000313" key="5">
    <source>
        <dbReference type="EMBL" id="MFC3147193.1"/>
    </source>
</evidence>
<gene>
    <name evidence="5" type="ORF">ACFOEN_06005</name>
</gene>
<evidence type="ECO:0000256" key="3">
    <source>
        <dbReference type="PROSITE-ProRule" id="PRU00339"/>
    </source>
</evidence>